<organism evidence="10 11">
    <name type="scientific">Luteolibacter ambystomatis</name>
    <dbReference type="NCBI Taxonomy" id="2824561"/>
    <lineage>
        <taxon>Bacteria</taxon>
        <taxon>Pseudomonadati</taxon>
        <taxon>Verrucomicrobiota</taxon>
        <taxon>Verrucomicrobiia</taxon>
        <taxon>Verrucomicrobiales</taxon>
        <taxon>Verrucomicrobiaceae</taxon>
        <taxon>Luteolibacter</taxon>
    </lineage>
</organism>
<gene>
    <name evidence="10" type="ORF">KBB96_04195</name>
</gene>
<protein>
    <submittedName>
        <fullName evidence="10">MotA/TolQ/ExbB proton channel family protein</fullName>
    </submittedName>
</protein>
<feature type="chain" id="PRO_5037149111" evidence="8">
    <location>
        <begin position="23"/>
        <end position="263"/>
    </location>
</feature>
<sequence length="263" mass="27715">MKKTIKVVALATLLLSPFTAFAAEGGAPAAHGGGTNKSFIEVLKEGGWCMYPIGLCSVATVWLIIDVWLRTNKPKLVPEDDLAVAQQSFRSGDYVGAYQAMKASNSPFASVVRAGLSSVGYGKDATEEAIVAAVDKINSTLQTRINYLSVIGVCTPMIGLLGTVSGMRGAFATLGSSGIGDPSTLSAHIGEVLIATASGLFIAIPAFMGFYFLKNKLQSGIHGLEEEAERLFRNAPYEYLQSADVGQEETFAALPNWIEAPAG</sequence>
<dbReference type="Proteomes" id="UP000676169">
    <property type="component" value="Chromosome"/>
</dbReference>
<keyword evidence="6" id="KW-0813">Transport</keyword>
<evidence type="ECO:0000259" key="9">
    <source>
        <dbReference type="Pfam" id="PF01618"/>
    </source>
</evidence>
<keyword evidence="4 7" id="KW-1133">Transmembrane helix</keyword>
<dbReference type="GO" id="GO:0017038">
    <property type="term" value="P:protein import"/>
    <property type="evidence" value="ECO:0007669"/>
    <property type="project" value="TreeGrafter"/>
</dbReference>
<dbReference type="PANTHER" id="PTHR30625">
    <property type="entry name" value="PROTEIN TOLQ"/>
    <property type="match status" value="1"/>
</dbReference>
<feature type="transmembrane region" description="Helical" evidence="7">
    <location>
        <begin position="187"/>
        <end position="213"/>
    </location>
</feature>
<feature type="transmembrane region" description="Helical" evidence="7">
    <location>
        <begin position="145"/>
        <end position="167"/>
    </location>
</feature>
<dbReference type="PANTHER" id="PTHR30625:SF17">
    <property type="entry name" value="TOLQ-RELATED"/>
    <property type="match status" value="1"/>
</dbReference>
<evidence type="ECO:0000256" key="7">
    <source>
        <dbReference type="SAM" id="Phobius"/>
    </source>
</evidence>
<evidence type="ECO:0000256" key="3">
    <source>
        <dbReference type="ARBA" id="ARBA00022692"/>
    </source>
</evidence>
<evidence type="ECO:0000256" key="4">
    <source>
        <dbReference type="ARBA" id="ARBA00022989"/>
    </source>
</evidence>
<dbReference type="InterPro" id="IPR002898">
    <property type="entry name" value="MotA_ExbB_proton_chnl"/>
</dbReference>
<feature type="signal peptide" evidence="8">
    <location>
        <begin position="1"/>
        <end position="22"/>
    </location>
</feature>
<proteinExistence type="inferred from homology"/>
<feature type="transmembrane region" description="Helical" evidence="7">
    <location>
        <begin position="46"/>
        <end position="65"/>
    </location>
</feature>
<dbReference type="KEGG" id="lamb:KBB96_04195"/>
<feature type="domain" description="MotA/TolQ/ExbB proton channel" evidence="9">
    <location>
        <begin position="105"/>
        <end position="224"/>
    </location>
</feature>
<evidence type="ECO:0000256" key="2">
    <source>
        <dbReference type="ARBA" id="ARBA00022475"/>
    </source>
</evidence>
<evidence type="ECO:0000256" key="1">
    <source>
        <dbReference type="ARBA" id="ARBA00004651"/>
    </source>
</evidence>
<keyword evidence="8" id="KW-0732">Signal</keyword>
<evidence type="ECO:0000256" key="8">
    <source>
        <dbReference type="SAM" id="SignalP"/>
    </source>
</evidence>
<keyword evidence="2" id="KW-1003">Cell membrane</keyword>
<dbReference type="RefSeq" id="WP_211632641.1">
    <property type="nucleotide sequence ID" value="NZ_CP073100.1"/>
</dbReference>
<dbReference type="GO" id="GO:0005886">
    <property type="term" value="C:plasma membrane"/>
    <property type="evidence" value="ECO:0007669"/>
    <property type="project" value="UniProtKB-SubCell"/>
</dbReference>
<reference evidence="10" key="1">
    <citation type="submission" date="2021-04" db="EMBL/GenBank/DDBJ databases">
        <title>Luteolibacter sp. 32A isolated from the skin of an Anderson's salamander (Ambystoma andersonii).</title>
        <authorList>
            <person name="Spergser J."/>
            <person name="Busse H.-J."/>
        </authorList>
    </citation>
    <scope>NUCLEOTIDE SEQUENCE</scope>
    <source>
        <strain evidence="10">32A</strain>
    </source>
</reference>
<keyword evidence="3 7" id="KW-0812">Transmembrane</keyword>
<dbReference type="AlphaFoldDB" id="A0A975J162"/>
<evidence type="ECO:0000313" key="11">
    <source>
        <dbReference type="Proteomes" id="UP000676169"/>
    </source>
</evidence>
<dbReference type="Pfam" id="PF01618">
    <property type="entry name" value="MotA_ExbB"/>
    <property type="match status" value="1"/>
</dbReference>
<name>A0A975J162_9BACT</name>
<evidence type="ECO:0000256" key="6">
    <source>
        <dbReference type="RuleBase" id="RU004057"/>
    </source>
</evidence>
<accession>A0A975J162</accession>
<dbReference type="InterPro" id="IPR050790">
    <property type="entry name" value="ExbB/TolQ_transport"/>
</dbReference>
<keyword evidence="11" id="KW-1185">Reference proteome</keyword>
<keyword evidence="6" id="KW-0653">Protein transport</keyword>
<dbReference type="EMBL" id="CP073100">
    <property type="protein sequence ID" value="QUE52094.1"/>
    <property type="molecule type" value="Genomic_DNA"/>
</dbReference>
<comment type="subcellular location">
    <subcellularLocation>
        <location evidence="1">Cell membrane</location>
        <topology evidence="1">Multi-pass membrane protein</topology>
    </subcellularLocation>
    <subcellularLocation>
        <location evidence="6">Membrane</location>
        <topology evidence="6">Multi-pass membrane protein</topology>
    </subcellularLocation>
</comment>
<keyword evidence="5 7" id="KW-0472">Membrane</keyword>
<evidence type="ECO:0000313" key="10">
    <source>
        <dbReference type="EMBL" id="QUE52094.1"/>
    </source>
</evidence>
<comment type="similarity">
    <text evidence="6">Belongs to the exbB/tolQ family.</text>
</comment>
<evidence type="ECO:0000256" key="5">
    <source>
        <dbReference type="ARBA" id="ARBA00023136"/>
    </source>
</evidence>